<evidence type="ECO:0000256" key="1">
    <source>
        <dbReference type="ARBA" id="ARBA00010564"/>
    </source>
</evidence>
<dbReference type="STRING" id="341454.A0A4S2N4U3"/>
<dbReference type="PIRSF" id="PIRSF009449">
    <property type="entry name" value="DNA_primase_large_subunit"/>
    <property type="match status" value="1"/>
</dbReference>
<dbReference type="GO" id="GO:0006270">
    <property type="term" value="P:DNA replication initiation"/>
    <property type="evidence" value="ECO:0007669"/>
    <property type="project" value="TreeGrafter"/>
</dbReference>
<dbReference type="OrthoDB" id="421393at2759"/>
<keyword evidence="5 9" id="KW-0479">Metal-binding</keyword>
<evidence type="ECO:0000256" key="3">
    <source>
        <dbReference type="ARBA" id="ARBA00022515"/>
    </source>
</evidence>
<protein>
    <recommendedName>
        <fullName evidence="9">DNA primase large subunit</fullName>
    </recommendedName>
</protein>
<dbReference type="AlphaFoldDB" id="A0A4S2N4U3"/>
<evidence type="ECO:0000256" key="9">
    <source>
        <dbReference type="PIRNR" id="PIRNR009449"/>
    </source>
</evidence>
<keyword evidence="7 9" id="KW-0411">Iron-sulfur</keyword>
<evidence type="ECO:0000256" key="11">
    <source>
        <dbReference type="SAM" id="MobiDB-lite"/>
    </source>
</evidence>
<organism evidence="13 14">
    <name type="scientific">Ascodesmis nigricans</name>
    <dbReference type="NCBI Taxonomy" id="341454"/>
    <lineage>
        <taxon>Eukaryota</taxon>
        <taxon>Fungi</taxon>
        <taxon>Dikarya</taxon>
        <taxon>Ascomycota</taxon>
        <taxon>Pezizomycotina</taxon>
        <taxon>Pezizomycetes</taxon>
        <taxon>Pezizales</taxon>
        <taxon>Ascodesmidaceae</taxon>
        <taxon>Ascodesmis</taxon>
    </lineage>
</organism>
<dbReference type="GO" id="GO:0006269">
    <property type="term" value="P:DNA replication, synthesis of primer"/>
    <property type="evidence" value="ECO:0007669"/>
    <property type="project" value="UniProtKB-KW"/>
</dbReference>
<dbReference type="FunFam" id="1.20.930.80:FF:000003">
    <property type="entry name" value="DNA primase large subunit"/>
    <property type="match status" value="1"/>
</dbReference>
<feature type="region of interest" description="Disordered" evidence="11">
    <location>
        <begin position="1"/>
        <end position="24"/>
    </location>
</feature>
<dbReference type="GO" id="GO:0003677">
    <property type="term" value="F:DNA binding"/>
    <property type="evidence" value="ECO:0007669"/>
    <property type="project" value="UniProtKB-UniRule"/>
</dbReference>
<sequence>MYKRDTAAATRRRVNQAGRRHFDGGKFQPVDYPHRLNFYTTPPTEEVTLDEFEQWAIQRLKVLTEIESALFRNKTPDELKSILNDLLKRHLPLDANSSRSESLTAQRRTDHYSHFILRLAFARSDELRKRFSKAETILFRHRLMTDDGLEREGFIASLGLDWERLSDDERSELESELKAASGGKKNLEPTYYKIDWEKVPELVERRMVFLKRGMAYVPASLQTAVVVGEFTNHLDRALELTARALPRLDEDERLIPILNHLSHGFTAPEFTSDPNGTHLPGTAITAASIDSLLQHFPACMLHLHTTLRRNKHLKHFGRLQYTLFLKGIGLSVEEALIFWRSSFSATPEDKFNKEYRYNIRHAYGLEGNRRDYKPHSCQQILLEHAPGNGEAHGCPYRHFGPDNLRAFLQTQMGVTDSSVLQGVKNDNEARKYHLGCNRVFEWKHREELKREKESGKGTVKETIIHPNEYFLRSWELAHPDEVQEAAKKMEGMEMKDEVMM</sequence>
<dbReference type="Pfam" id="PF04104">
    <property type="entry name" value="DNA_primase_lrg"/>
    <property type="match status" value="1"/>
</dbReference>
<evidence type="ECO:0000256" key="2">
    <source>
        <dbReference type="ARBA" id="ARBA00022485"/>
    </source>
</evidence>
<dbReference type="GO" id="GO:0051539">
    <property type="term" value="F:4 iron, 4 sulfur cluster binding"/>
    <property type="evidence" value="ECO:0007669"/>
    <property type="project" value="UniProtKB-UniRule"/>
</dbReference>
<dbReference type="FunCoup" id="A0A4S2N4U3">
    <property type="interactions" value="900"/>
</dbReference>
<evidence type="ECO:0000256" key="8">
    <source>
        <dbReference type="ARBA" id="ARBA00023125"/>
    </source>
</evidence>
<name>A0A4S2N4U3_9PEZI</name>
<proteinExistence type="inferred from homology"/>
<reference evidence="13 14" key="1">
    <citation type="submission" date="2019-04" db="EMBL/GenBank/DDBJ databases">
        <title>Comparative genomics and transcriptomics to analyze fruiting body development in filamentous ascomycetes.</title>
        <authorList>
            <consortium name="DOE Joint Genome Institute"/>
            <person name="Lutkenhaus R."/>
            <person name="Traeger S."/>
            <person name="Breuer J."/>
            <person name="Kuo A."/>
            <person name="Lipzen A."/>
            <person name="Pangilinan J."/>
            <person name="Dilworth D."/>
            <person name="Sandor L."/>
            <person name="Poggeler S."/>
            <person name="Barry K."/>
            <person name="Grigoriev I.V."/>
            <person name="Nowrousian M."/>
        </authorList>
    </citation>
    <scope>NUCLEOTIDE SEQUENCE [LARGE SCALE GENOMIC DNA]</scope>
    <source>
        <strain evidence="13 14">CBS 389.68</strain>
    </source>
</reference>
<comment type="cofactor">
    <cofactor evidence="9">
        <name>[4Fe-4S] cluster</name>
        <dbReference type="ChEBI" id="CHEBI:49883"/>
    </cofactor>
    <text evidence="9">Binds 1 [4Fe-4S] cluster.</text>
</comment>
<evidence type="ECO:0000256" key="7">
    <source>
        <dbReference type="ARBA" id="ARBA00023014"/>
    </source>
</evidence>
<dbReference type="GO" id="GO:0046872">
    <property type="term" value="F:metal ion binding"/>
    <property type="evidence" value="ECO:0007669"/>
    <property type="project" value="UniProtKB-UniRule"/>
</dbReference>
<keyword evidence="6 9" id="KW-0408">Iron</keyword>
<dbReference type="EMBL" id="ML220113">
    <property type="protein sequence ID" value="TGZ84187.1"/>
    <property type="molecule type" value="Genomic_DNA"/>
</dbReference>
<evidence type="ECO:0000259" key="12">
    <source>
        <dbReference type="Pfam" id="PF04104"/>
    </source>
</evidence>
<feature type="binding site" evidence="10">
    <location>
        <position position="436"/>
    </location>
    <ligand>
        <name>[4Fe-4S] cluster</name>
        <dbReference type="ChEBI" id="CHEBI:49883"/>
    </ligand>
</feature>
<keyword evidence="8 9" id="KW-0238">DNA-binding</keyword>
<feature type="binding site" evidence="10">
    <location>
        <position position="377"/>
    </location>
    <ligand>
        <name>[4Fe-4S] cluster</name>
        <dbReference type="ChEBI" id="CHEBI:49883"/>
    </ligand>
</feature>
<evidence type="ECO:0000313" key="14">
    <source>
        <dbReference type="Proteomes" id="UP000298138"/>
    </source>
</evidence>
<dbReference type="GO" id="GO:0005658">
    <property type="term" value="C:alpha DNA polymerase:primase complex"/>
    <property type="evidence" value="ECO:0007669"/>
    <property type="project" value="UniProtKB-ARBA"/>
</dbReference>
<feature type="domain" description="DNA primase large subunit C-terminal" evidence="12">
    <location>
        <begin position="294"/>
        <end position="470"/>
    </location>
</feature>
<gene>
    <name evidence="13" type="ORF">EX30DRAFT_357759</name>
</gene>
<keyword evidence="2 9" id="KW-0004">4Fe-4S</keyword>
<dbReference type="CDD" id="cd07322">
    <property type="entry name" value="PriL_PriS_Eukaryotic"/>
    <property type="match status" value="1"/>
</dbReference>
<dbReference type="Gene3D" id="1.20.930.80">
    <property type="match status" value="1"/>
</dbReference>
<comment type="function">
    <text evidence="9">DNA primase is the polymerase that synthesizes small RNA primers for the Okazaki fragments made during discontinuous DNA replication.</text>
</comment>
<dbReference type="PANTHER" id="PTHR10537:SF3">
    <property type="entry name" value="DNA PRIMASE LARGE SUBUNIT"/>
    <property type="match status" value="1"/>
</dbReference>
<keyword evidence="3 9" id="KW-0639">Primosome</keyword>
<feature type="binding site" evidence="10">
    <location>
        <position position="299"/>
    </location>
    <ligand>
        <name>[4Fe-4S] cluster</name>
        <dbReference type="ChEBI" id="CHEBI:49883"/>
    </ligand>
</feature>
<feature type="binding site" evidence="10">
    <location>
        <position position="394"/>
    </location>
    <ligand>
        <name>[4Fe-4S] cluster</name>
        <dbReference type="ChEBI" id="CHEBI:49883"/>
    </ligand>
</feature>
<evidence type="ECO:0000256" key="6">
    <source>
        <dbReference type="ARBA" id="ARBA00023004"/>
    </source>
</evidence>
<evidence type="ECO:0000256" key="5">
    <source>
        <dbReference type="ARBA" id="ARBA00022723"/>
    </source>
</evidence>
<dbReference type="Pfam" id="PF26466">
    <property type="entry name" value="DNA_primase_lrg_N"/>
    <property type="match status" value="1"/>
</dbReference>
<evidence type="ECO:0000313" key="13">
    <source>
        <dbReference type="EMBL" id="TGZ84187.1"/>
    </source>
</evidence>
<comment type="similarity">
    <text evidence="1 9">Belongs to the eukaryotic-type primase large subunit family.</text>
</comment>
<dbReference type="PANTHER" id="PTHR10537">
    <property type="entry name" value="DNA PRIMASE LARGE SUBUNIT"/>
    <property type="match status" value="1"/>
</dbReference>
<dbReference type="Proteomes" id="UP000298138">
    <property type="component" value="Unassembled WGS sequence"/>
</dbReference>
<dbReference type="InterPro" id="IPR016558">
    <property type="entry name" value="DNA_primase_lsu_euk"/>
</dbReference>
<dbReference type="InterPro" id="IPR007238">
    <property type="entry name" value="DNA_primase_lsu_euk/arc"/>
</dbReference>
<keyword evidence="4 9" id="KW-0235">DNA replication</keyword>
<dbReference type="InterPro" id="IPR058560">
    <property type="entry name" value="DNA_primase_C"/>
</dbReference>
<keyword evidence="14" id="KW-1185">Reference proteome</keyword>
<evidence type="ECO:0000256" key="4">
    <source>
        <dbReference type="ARBA" id="ARBA00022705"/>
    </source>
</evidence>
<accession>A0A4S2N4U3</accession>
<evidence type="ECO:0000256" key="10">
    <source>
        <dbReference type="PIRSR" id="PIRSR009449-1"/>
    </source>
</evidence>
<dbReference type="InParanoid" id="A0A4S2N4U3"/>